<protein>
    <submittedName>
        <fullName evidence="1">Uncharacterized protein</fullName>
    </submittedName>
</protein>
<accession>A0A975BNP9</accession>
<dbReference type="KEGG" id="dmm:dnm_046690"/>
<keyword evidence="2" id="KW-1185">Reference proteome</keyword>
<dbReference type="AlphaFoldDB" id="A0A975BNP9"/>
<reference evidence="1" key="1">
    <citation type="journal article" date="2021" name="Microb. Physiol.">
        <title>Proteogenomic Insights into the Physiology of Marine, Sulfate-Reducing, Filamentous Desulfonema limicola and Desulfonema magnum.</title>
        <authorList>
            <person name="Schnaars V."/>
            <person name="Wohlbrand L."/>
            <person name="Scheve S."/>
            <person name="Hinrichs C."/>
            <person name="Reinhardt R."/>
            <person name="Rabus R."/>
        </authorList>
    </citation>
    <scope>NUCLEOTIDE SEQUENCE</scope>
    <source>
        <strain evidence="1">4be13</strain>
    </source>
</reference>
<sequence>MNENKTGQGDSPPSPLIRIIIRDDKVKLGHQVLITELVSRKLSVVSHKTSDNYMKLLTSNITYLFQRC</sequence>
<evidence type="ECO:0000313" key="1">
    <source>
        <dbReference type="EMBL" id="QTA88622.1"/>
    </source>
</evidence>
<name>A0A975BNP9_9BACT</name>
<organism evidence="1 2">
    <name type="scientific">Desulfonema magnum</name>
    <dbReference type="NCBI Taxonomy" id="45655"/>
    <lineage>
        <taxon>Bacteria</taxon>
        <taxon>Pseudomonadati</taxon>
        <taxon>Thermodesulfobacteriota</taxon>
        <taxon>Desulfobacteria</taxon>
        <taxon>Desulfobacterales</taxon>
        <taxon>Desulfococcaceae</taxon>
        <taxon>Desulfonema</taxon>
    </lineage>
</organism>
<dbReference type="Proteomes" id="UP000663722">
    <property type="component" value="Chromosome"/>
</dbReference>
<dbReference type="EMBL" id="CP061800">
    <property type="protein sequence ID" value="QTA88622.1"/>
    <property type="molecule type" value="Genomic_DNA"/>
</dbReference>
<evidence type="ECO:0000313" key="2">
    <source>
        <dbReference type="Proteomes" id="UP000663722"/>
    </source>
</evidence>
<proteinExistence type="predicted"/>
<gene>
    <name evidence="1" type="ORF">dnm_046690</name>
</gene>